<gene>
    <name evidence="6" type="ORF">HMPREF9465_01019</name>
</gene>
<dbReference type="Proteomes" id="UP000005835">
    <property type="component" value="Unassembled WGS sequence"/>
</dbReference>
<dbReference type="Gene3D" id="3.30.70.360">
    <property type="match status" value="1"/>
</dbReference>
<evidence type="ECO:0000256" key="3">
    <source>
        <dbReference type="ARBA" id="ARBA00022801"/>
    </source>
</evidence>
<dbReference type="InterPro" id="IPR001261">
    <property type="entry name" value="ArgE/DapE_CS"/>
</dbReference>
<dbReference type="AlphaFoldDB" id="K1JXR7"/>
<dbReference type="STRING" id="742823.HMPREF9465_01019"/>
<sequence>MKPTLSEAMKARLADLCGDDRVKTALQVCVDEADRAMEEQIHISEIESPTFAEGVRGEEIARLLKEYGLTDVVIDPSGNVVGRRPGTGSGPVLAIAAHLDTVFPAGTNLKVRKEGHLYYGPGIGDNASGLRSMLQVLRALEKAGIETDGDILFVGTVGEEGNGDIRGAKALFDGSRKIDGFMALDMADVFTVQNGATGAHRWRLAIEGEGGHSYLDYGHVPSAIHAMCRAGAMIADLDLPEDPKTTYTIGTIKGGTTVNTIAARCEVDVDMRSVDLPTLEALEAKVLAAFEEAVRIENAHWPKADEAHQLKLVKTQIGNRPAGMRPADCPAVQAALGALDALGIEARHVKCSSTDANQPMSLNIPAICVGTGGETFLEHSLKEYFDSTDMHLGPQLALLAALAMVGRKGEKGSLAA</sequence>
<evidence type="ECO:0000313" key="6">
    <source>
        <dbReference type="EMBL" id="EKB31408.1"/>
    </source>
</evidence>
<name>K1JXR7_9BURK</name>
<evidence type="ECO:0000259" key="5">
    <source>
        <dbReference type="Pfam" id="PF07687"/>
    </source>
</evidence>
<dbReference type="InterPro" id="IPR002933">
    <property type="entry name" value="Peptidase_M20"/>
</dbReference>
<dbReference type="GO" id="GO:0046872">
    <property type="term" value="F:metal ion binding"/>
    <property type="evidence" value="ECO:0007669"/>
    <property type="project" value="UniProtKB-KW"/>
</dbReference>
<organism evidence="6 7">
    <name type="scientific">Sutterella wadsworthensis 2_1_59BFAA</name>
    <dbReference type="NCBI Taxonomy" id="742823"/>
    <lineage>
        <taxon>Bacteria</taxon>
        <taxon>Pseudomonadati</taxon>
        <taxon>Pseudomonadota</taxon>
        <taxon>Betaproteobacteria</taxon>
        <taxon>Burkholderiales</taxon>
        <taxon>Sutterellaceae</taxon>
        <taxon>Sutterella</taxon>
    </lineage>
</organism>
<dbReference type="HOGENOM" id="CLU_051308_0_0_4"/>
<dbReference type="OrthoDB" id="9776600at2"/>
<dbReference type="GO" id="GO:0016787">
    <property type="term" value="F:hydrolase activity"/>
    <property type="evidence" value="ECO:0007669"/>
    <property type="project" value="UniProtKB-KW"/>
</dbReference>
<keyword evidence="7" id="KW-1185">Reference proteome</keyword>
<dbReference type="EMBL" id="ADMG01000027">
    <property type="protein sequence ID" value="EKB31408.1"/>
    <property type="molecule type" value="Genomic_DNA"/>
</dbReference>
<dbReference type="InterPro" id="IPR036264">
    <property type="entry name" value="Bact_exopeptidase_dim_dom"/>
</dbReference>
<evidence type="ECO:0000313" key="7">
    <source>
        <dbReference type="Proteomes" id="UP000005835"/>
    </source>
</evidence>
<accession>K1JXR7</accession>
<protein>
    <recommendedName>
        <fullName evidence="5">Peptidase M20 dimerisation domain-containing protein</fullName>
    </recommendedName>
</protein>
<dbReference type="InterPro" id="IPR011650">
    <property type="entry name" value="Peptidase_M20_dimer"/>
</dbReference>
<dbReference type="SUPFAM" id="SSF53187">
    <property type="entry name" value="Zn-dependent exopeptidases"/>
    <property type="match status" value="1"/>
</dbReference>
<dbReference type="InterPro" id="IPR050072">
    <property type="entry name" value="Peptidase_M20A"/>
</dbReference>
<keyword evidence="3" id="KW-0378">Hydrolase</keyword>
<evidence type="ECO:0000256" key="4">
    <source>
        <dbReference type="ARBA" id="ARBA00022833"/>
    </source>
</evidence>
<dbReference type="SUPFAM" id="SSF55031">
    <property type="entry name" value="Bacterial exopeptidase dimerisation domain"/>
    <property type="match status" value="1"/>
</dbReference>
<dbReference type="PROSITE" id="PS00758">
    <property type="entry name" value="ARGE_DAPE_CPG2_1"/>
    <property type="match status" value="1"/>
</dbReference>
<dbReference type="Pfam" id="PF01546">
    <property type="entry name" value="Peptidase_M20"/>
    <property type="match status" value="1"/>
</dbReference>
<dbReference type="PATRIC" id="fig|742823.3.peg.1004"/>
<dbReference type="Pfam" id="PF07687">
    <property type="entry name" value="M20_dimer"/>
    <property type="match status" value="1"/>
</dbReference>
<reference evidence="6 7" key="1">
    <citation type="submission" date="2012-05" db="EMBL/GenBank/DDBJ databases">
        <title>The Genome Sequence of Sutterella wadsworthensis 2_1_59BFAA.</title>
        <authorList>
            <consortium name="The Broad Institute Genome Sequencing Platform"/>
            <person name="Earl A."/>
            <person name="Ward D."/>
            <person name="Feldgarden M."/>
            <person name="Gevers D."/>
            <person name="Daigneault M."/>
            <person name="Strauss J."/>
            <person name="Allen-Vercoe E."/>
            <person name="Walker B."/>
            <person name="Young S.K."/>
            <person name="Zeng Q."/>
            <person name="Gargeya S."/>
            <person name="Fitzgerald M."/>
            <person name="Haas B."/>
            <person name="Abouelleil A."/>
            <person name="Alvarado L."/>
            <person name="Arachchi H.M."/>
            <person name="Berlin A.M."/>
            <person name="Chapman S.B."/>
            <person name="Goldberg J."/>
            <person name="Griggs A."/>
            <person name="Gujja S."/>
            <person name="Hansen M."/>
            <person name="Howarth C."/>
            <person name="Imamovic A."/>
            <person name="Larimer J."/>
            <person name="McCowen C."/>
            <person name="Montmayeur A."/>
            <person name="Murphy C."/>
            <person name="Neiman D."/>
            <person name="Pearson M."/>
            <person name="Priest M."/>
            <person name="Roberts A."/>
            <person name="Saif S."/>
            <person name="Shea T."/>
            <person name="Sisk P."/>
            <person name="Sykes S."/>
            <person name="Wortman J."/>
            <person name="Nusbaum C."/>
            <person name="Birren B."/>
        </authorList>
    </citation>
    <scope>NUCLEOTIDE SEQUENCE [LARGE SCALE GENOMIC DNA]</scope>
    <source>
        <strain evidence="6 7">2_1_59BFAA</strain>
    </source>
</reference>
<dbReference type="eggNOG" id="COG0624">
    <property type="taxonomic scope" value="Bacteria"/>
</dbReference>
<dbReference type="PANTHER" id="PTHR43808:SF17">
    <property type="entry name" value="PEPTIDASE M20"/>
    <property type="match status" value="1"/>
</dbReference>
<proteinExistence type="predicted"/>
<dbReference type="RefSeq" id="WP_005434755.1">
    <property type="nucleotide sequence ID" value="NZ_JH815515.1"/>
</dbReference>
<keyword evidence="2" id="KW-0479">Metal-binding</keyword>
<comment type="cofactor">
    <cofactor evidence="1">
        <name>Zn(2+)</name>
        <dbReference type="ChEBI" id="CHEBI:29105"/>
    </cofactor>
</comment>
<evidence type="ECO:0000256" key="1">
    <source>
        <dbReference type="ARBA" id="ARBA00001947"/>
    </source>
</evidence>
<feature type="domain" description="Peptidase M20 dimerisation" evidence="5">
    <location>
        <begin position="195"/>
        <end position="293"/>
    </location>
</feature>
<dbReference type="PANTHER" id="PTHR43808">
    <property type="entry name" value="ACETYLORNITHINE DEACETYLASE"/>
    <property type="match status" value="1"/>
</dbReference>
<evidence type="ECO:0000256" key="2">
    <source>
        <dbReference type="ARBA" id="ARBA00022723"/>
    </source>
</evidence>
<dbReference type="Gene3D" id="3.40.630.10">
    <property type="entry name" value="Zn peptidases"/>
    <property type="match status" value="1"/>
</dbReference>
<comment type="caution">
    <text evidence="6">The sequence shown here is derived from an EMBL/GenBank/DDBJ whole genome shotgun (WGS) entry which is preliminary data.</text>
</comment>
<keyword evidence="4" id="KW-0862">Zinc</keyword>